<dbReference type="OrthoDB" id="9792653at2"/>
<gene>
    <name evidence="3" type="ORF">COMA2_130106</name>
</gene>
<feature type="compositionally biased region" description="Basic and acidic residues" evidence="1">
    <location>
        <begin position="107"/>
        <end position="119"/>
    </location>
</feature>
<organism evidence="3 4">
    <name type="scientific">Candidatus Nitrospira nitrificans</name>
    <dbReference type="NCBI Taxonomy" id="1742973"/>
    <lineage>
        <taxon>Bacteria</taxon>
        <taxon>Pseudomonadati</taxon>
        <taxon>Nitrospirota</taxon>
        <taxon>Nitrospiria</taxon>
        <taxon>Nitrospirales</taxon>
        <taxon>Nitrospiraceae</taxon>
        <taxon>Nitrospira</taxon>
    </lineage>
</organism>
<dbReference type="InterPro" id="IPR006597">
    <property type="entry name" value="Sel1-like"/>
</dbReference>
<feature type="compositionally biased region" description="Polar residues" evidence="1">
    <location>
        <begin position="57"/>
        <end position="74"/>
    </location>
</feature>
<feature type="compositionally biased region" description="Basic and acidic residues" evidence="1">
    <location>
        <begin position="131"/>
        <end position="145"/>
    </location>
</feature>
<dbReference type="STRING" id="1742973.COMA2_130106"/>
<evidence type="ECO:0008006" key="5">
    <source>
        <dbReference type="Google" id="ProtNLM"/>
    </source>
</evidence>
<dbReference type="SMART" id="SM00671">
    <property type="entry name" value="SEL1"/>
    <property type="match status" value="2"/>
</dbReference>
<dbReference type="InterPro" id="IPR052945">
    <property type="entry name" value="Mitotic_Regulator"/>
</dbReference>
<dbReference type="InterPro" id="IPR011990">
    <property type="entry name" value="TPR-like_helical_dom_sf"/>
</dbReference>
<dbReference type="RefSeq" id="WP_090895151.1">
    <property type="nucleotide sequence ID" value="NZ_CZPZ01000005.1"/>
</dbReference>
<feature type="region of interest" description="Disordered" evidence="1">
    <location>
        <begin position="94"/>
        <end position="161"/>
    </location>
</feature>
<keyword evidence="2" id="KW-1133">Transmembrane helix</keyword>
<evidence type="ECO:0000256" key="2">
    <source>
        <dbReference type="SAM" id="Phobius"/>
    </source>
</evidence>
<sequence>MAKKGYPGLVLVPPSDRTILRRRLLYVALFIIALVWGASILPVWPPSDDKATCQPAVGQNPSNSSTENCGQPQSVPLPHQNEFSLTPISQAEALGEPKNSQPAPTPEPDRPVIQEDQKQDSTPPSSGPTTERPDHSLALPDHEKPAASPPASTPPPSQGIDARLAEQGDAFAQYRLGRYYAQRDGRQAPEAVGWYKKASHGLHRLAETGNGQAMYVLGVMYAYGRGVTRNTEQARRWLTRAVEHKITAAQPVLTSLGGNHAADPNLKTAEQAKNIKQQN</sequence>
<evidence type="ECO:0000313" key="4">
    <source>
        <dbReference type="Proteomes" id="UP000198736"/>
    </source>
</evidence>
<evidence type="ECO:0000313" key="3">
    <source>
        <dbReference type="EMBL" id="CUS33524.1"/>
    </source>
</evidence>
<dbReference type="EMBL" id="CZPZ01000005">
    <property type="protein sequence ID" value="CUS33524.1"/>
    <property type="molecule type" value="Genomic_DNA"/>
</dbReference>
<feature type="compositionally biased region" description="Pro residues" evidence="1">
    <location>
        <begin position="147"/>
        <end position="157"/>
    </location>
</feature>
<dbReference type="AlphaFoldDB" id="A0A0S4LCC4"/>
<proteinExistence type="predicted"/>
<keyword evidence="4" id="KW-1185">Reference proteome</keyword>
<evidence type="ECO:0000256" key="1">
    <source>
        <dbReference type="SAM" id="MobiDB-lite"/>
    </source>
</evidence>
<keyword evidence="2" id="KW-0812">Transmembrane</keyword>
<accession>A0A0S4LCC4</accession>
<keyword evidence="2" id="KW-0472">Membrane</keyword>
<dbReference type="PANTHER" id="PTHR43628:SF1">
    <property type="entry name" value="CHITIN SYNTHASE REGULATORY FACTOR 2-RELATED"/>
    <property type="match status" value="1"/>
</dbReference>
<feature type="compositionally biased region" description="Polar residues" evidence="1">
    <location>
        <begin position="120"/>
        <end position="129"/>
    </location>
</feature>
<protein>
    <recommendedName>
        <fullName evidence="5">Beta-lactamase</fullName>
    </recommendedName>
</protein>
<name>A0A0S4LCC4_9BACT</name>
<feature type="region of interest" description="Disordered" evidence="1">
    <location>
        <begin position="49"/>
        <end position="81"/>
    </location>
</feature>
<dbReference type="Proteomes" id="UP000198736">
    <property type="component" value="Unassembled WGS sequence"/>
</dbReference>
<dbReference type="PANTHER" id="PTHR43628">
    <property type="entry name" value="ACTIVATOR OF C KINASE PROTEIN 1-RELATED"/>
    <property type="match status" value="1"/>
</dbReference>
<feature type="transmembrane region" description="Helical" evidence="2">
    <location>
        <begin position="24"/>
        <end position="44"/>
    </location>
</feature>
<reference evidence="4" key="1">
    <citation type="submission" date="2015-10" db="EMBL/GenBank/DDBJ databases">
        <authorList>
            <person name="Luecker S."/>
            <person name="Luecker S."/>
        </authorList>
    </citation>
    <scope>NUCLEOTIDE SEQUENCE [LARGE SCALE GENOMIC DNA]</scope>
</reference>
<dbReference type="Pfam" id="PF08238">
    <property type="entry name" value="Sel1"/>
    <property type="match status" value="2"/>
</dbReference>
<dbReference type="Gene3D" id="1.25.40.10">
    <property type="entry name" value="Tetratricopeptide repeat domain"/>
    <property type="match status" value="1"/>
</dbReference>
<dbReference type="SUPFAM" id="SSF81901">
    <property type="entry name" value="HCP-like"/>
    <property type="match status" value="1"/>
</dbReference>